<keyword evidence="3" id="KW-0963">Cytoplasm</keyword>
<keyword evidence="7" id="KW-0969">Cilium</keyword>
<evidence type="ECO:0000313" key="7">
    <source>
        <dbReference type="EMBL" id="QFG03596.1"/>
    </source>
</evidence>
<gene>
    <name evidence="7" type="primary">fliS</name>
    <name evidence="7" type="ORF">Tbon_09890</name>
</gene>
<accession>A0ABX6C369</accession>
<keyword evidence="4" id="KW-1005">Bacterial flagellum biogenesis</keyword>
<protein>
    <submittedName>
        <fullName evidence="7">Flagellar export chaperone FliS</fullName>
    </submittedName>
</protein>
<reference evidence="7 8" key="1">
    <citation type="submission" date="2019-08" db="EMBL/GenBank/DDBJ databases">
        <authorList>
            <person name="Toschakov S.V."/>
        </authorList>
    </citation>
    <scope>NUCLEOTIDE SEQUENCE [LARGE SCALE GENOMIC DNA]</scope>
    <source>
        <strain evidence="7 8">3753O</strain>
    </source>
</reference>
<dbReference type="Pfam" id="PF02561">
    <property type="entry name" value="FliS"/>
    <property type="match status" value="1"/>
</dbReference>
<comment type="subcellular location">
    <subcellularLocation>
        <location evidence="1">Cytoplasm</location>
        <location evidence="1">Cytosol</location>
    </subcellularLocation>
</comment>
<dbReference type="CDD" id="cd16098">
    <property type="entry name" value="FliS"/>
    <property type="match status" value="1"/>
</dbReference>
<dbReference type="Gene3D" id="1.20.120.340">
    <property type="entry name" value="Flagellar protein FliS"/>
    <property type="match status" value="1"/>
</dbReference>
<dbReference type="SUPFAM" id="SSF101116">
    <property type="entry name" value="Flagellar export chaperone FliS"/>
    <property type="match status" value="1"/>
</dbReference>
<keyword evidence="7" id="KW-0966">Cell projection</keyword>
<keyword evidence="8" id="KW-1185">Reference proteome</keyword>
<feature type="region of interest" description="Disordered" evidence="6">
    <location>
        <begin position="1"/>
        <end position="34"/>
    </location>
</feature>
<dbReference type="NCBIfam" id="TIGR00208">
    <property type="entry name" value="fliS"/>
    <property type="match status" value="1"/>
</dbReference>
<comment type="similarity">
    <text evidence="2">Belongs to the FliS family.</text>
</comment>
<feature type="compositionally biased region" description="Basic and acidic residues" evidence="6">
    <location>
        <begin position="60"/>
        <end position="82"/>
    </location>
</feature>
<dbReference type="Proteomes" id="UP000326331">
    <property type="component" value="Chromosome"/>
</dbReference>
<keyword evidence="7" id="KW-0282">Flagellum</keyword>
<evidence type="ECO:0000256" key="4">
    <source>
        <dbReference type="ARBA" id="ARBA00022795"/>
    </source>
</evidence>
<evidence type="ECO:0000256" key="5">
    <source>
        <dbReference type="ARBA" id="ARBA00023186"/>
    </source>
</evidence>
<evidence type="ECO:0000256" key="1">
    <source>
        <dbReference type="ARBA" id="ARBA00004514"/>
    </source>
</evidence>
<sequence length="221" mass="24544">MTGSPRTSRSGLRRWRNGSRPRWSSCVGSSPRWSRRRRGARASWGIFSSWRTSFRATAAESRRDAEDARKPADNRNDTEHGRTSLMTSNPYAAYRTVETMTADPVTLTTMLFDGAVKALRKARLHWENGNRQGFNDETNRAFLIIGELRATLDMSQGEIAENLAALYAYCLRRIVEGSLGDLAKLEEVERHIGQVGEAWKTATAALRAQAAAARPGTEAAA</sequence>
<feature type="compositionally biased region" description="Polar residues" evidence="6">
    <location>
        <begin position="1"/>
        <end position="10"/>
    </location>
</feature>
<evidence type="ECO:0000256" key="6">
    <source>
        <dbReference type="SAM" id="MobiDB-lite"/>
    </source>
</evidence>
<dbReference type="InterPro" id="IPR036584">
    <property type="entry name" value="FliS_sf"/>
</dbReference>
<dbReference type="PANTHER" id="PTHR34773:SF1">
    <property type="entry name" value="FLAGELLAR SECRETION CHAPERONE FLIS"/>
    <property type="match status" value="1"/>
</dbReference>
<evidence type="ECO:0000256" key="3">
    <source>
        <dbReference type="ARBA" id="ARBA00022490"/>
    </source>
</evidence>
<dbReference type="EMBL" id="CP042829">
    <property type="protein sequence ID" value="QFG03596.1"/>
    <property type="molecule type" value="Genomic_DNA"/>
</dbReference>
<organism evidence="7 8">
    <name type="scientific">Tepidiforma bonchosmolovskayae</name>
    <dbReference type="NCBI Taxonomy" id="2601677"/>
    <lineage>
        <taxon>Bacteria</taxon>
        <taxon>Bacillati</taxon>
        <taxon>Chloroflexota</taxon>
        <taxon>Tepidiformia</taxon>
        <taxon>Tepidiformales</taxon>
        <taxon>Tepidiformaceae</taxon>
        <taxon>Tepidiforma</taxon>
    </lineage>
</organism>
<feature type="region of interest" description="Disordered" evidence="6">
    <location>
        <begin position="58"/>
        <end position="85"/>
    </location>
</feature>
<proteinExistence type="inferred from homology"/>
<keyword evidence="5" id="KW-0143">Chaperone</keyword>
<evidence type="ECO:0000313" key="8">
    <source>
        <dbReference type="Proteomes" id="UP000326331"/>
    </source>
</evidence>
<name>A0ABX6C369_9CHLR</name>
<evidence type="ECO:0000256" key="2">
    <source>
        <dbReference type="ARBA" id="ARBA00008787"/>
    </source>
</evidence>
<reference evidence="7 8" key="2">
    <citation type="submission" date="2019-10" db="EMBL/GenBank/DDBJ databases">
        <title>Thermopilla bonchosmolovskayae gen. nov., sp. nov., a moderately thermophilic Chloroflexi bacterium from a Chukotka hot spring (Arctic, Russia), representing a novel classis Thermopillaia, which include previously uncultivated lineage OLB14.</title>
        <authorList>
            <person name="Kochetkova T.V."/>
            <person name="Zayulina K.S."/>
            <person name="Zhigarkov V.S."/>
            <person name="Minaev N.V."/>
            <person name="Novikov A."/>
            <person name="Toshchakov S.V."/>
            <person name="Elcheninov A.G."/>
            <person name="Kublanov I.V."/>
        </authorList>
    </citation>
    <scope>NUCLEOTIDE SEQUENCE [LARGE SCALE GENOMIC DNA]</scope>
    <source>
        <strain evidence="7 8">3753O</strain>
    </source>
</reference>
<dbReference type="InterPro" id="IPR003713">
    <property type="entry name" value="FliS"/>
</dbReference>
<dbReference type="PANTHER" id="PTHR34773">
    <property type="entry name" value="FLAGELLAR SECRETION CHAPERONE FLIS"/>
    <property type="match status" value="1"/>
</dbReference>